<name>A0A6A6ANN4_9PLEO</name>
<keyword evidence="1" id="KW-1133">Transmembrane helix</keyword>
<reference evidence="2" key="1">
    <citation type="journal article" date="2020" name="Stud. Mycol.">
        <title>101 Dothideomycetes genomes: a test case for predicting lifestyles and emergence of pathogens.</title>
        <authorList>
            <person name="Haridas S."/>
            <person name="Albert R."/>
            <person name="Binder M."/>
            <person name="Bloem J."/>
            <person name="Labutti K."/>
            <person name="Salamov A."/>
            <person name="Andreopoulos B."/>
            <person name="Baker S."/>
            <person name="Barry K."/>
            <person name="Bills G."/>
            <person name="Bluhm B."/>
            <person name="Cannon C."/>
            <person name="Castanera R."/>
            <person name="Culley D."/>
            <person name="Daum C."/>
            <person name="Ezra D."/>
            <person name="Gonzalez J."/>
            <person name="Henrissat B."/>
            <person name="Kuo A."/>
            <person name="Liang C."/>
            <person name="Lipzen A."/>
            <person name="Lutzoni F."/>
            <person name="Magnuson J."/>
            <person name="Mondo S."/>
            <person name="Nolan M."/>
            <person name="Ohm R."/>
            <person name="Pangilinan J."/>
            <person name="Park H.-J."/>
            <person name="Ramirez L."/>
            <person name="Alfaro M."/>
            <person name="Sun H."/>
            <person name="Tritt A."/>
            <person name="Yoshinaga Y."/>
            <person name="Zwiers L.-H."/>
            <person name="Turgeon B."/>
            <person name="Goodwin S."/>
            <person name="Spatafora J."/>
            <person name="Crous P."/>
            <person name="Grigoriev I."/>
        </authorList>
    </citation>
    <scope>NUCLEOTIDE SEQUENCE</scope>
    <source>
        <strain evidence="2">CBS 119687</strain>
    </source>
</reference>
<protein>
    <submittedName>
        <fullName evidence="2">Uncharacterized protein</fullName>
    </submittedName>
</protein>
<evidence type="ECO:0000313" key="2">
    <source>
        <dbReference type="EMBL" id="KAF2132101.1"/>
    </source>
</evidence>
<dbReference type="OrthoDB" id="2910287at2759"/>
<proteinExistence type="predicted"/>
<keyword evidence="3" id="KW-1185">Reference proteome</keyword>
<dbReference type="EMBL" id="ML977501">
    <property type="protein sequence ID" value="KAF2132101.1"/>
    <property type="molecule type" value="Genomic_DNA"/>
</dbReference>
<dbReference type="RefSeq" id="XP_033526488.1">
    <property type="nucleotide sequence ID" value="XM_033662392.1"/>
</dbReference>
<dbReference type="Proteomes" id="UP000799771">
    <property type="component" value="Unassembled WGS sequence"/>
</dbReference>
<feature type="transmembrane region" description="Helical" evidence="1">
    <location>
        <begin position="12"/>
        <end position="29"/>
    </location>
</feature>
<evidence type="ECO:0000256" key="1">
    <source>
        <dbReference type="SAM" id="Phobius"/>
    </source>
</evidence>
<sequence length="148" mass="16033">MPRYTTPIISTFYITILILLTFLSTPTIARPGLRTRGLPGAVYVCDGTDFSGNCAWRPPEDNCIIVSSAKSIGPDPDGRCTLFQKFDCTGEVQTLDFPGAGSGLPTFQAIKCTANESSKRSVVEREEIGVENENRISVVEGNLELAEV</sequence>
<dbReference type="GeneID" id="54402824"/>
<evidence type="ECO:0000313" key="3">
    <source>
        <dbReference type="Proteomes" id="UP000799771"/>
    </source>
</evidence>
<accession>A0A6A6ANN4</accession>
<organism evidence="2 3">
    <name type="scientific">Dothidotthia symphoricarpi CBS 119687</name>
    <dbReference type="NCBI Taxonomy" id="1392245"/>
    <lineage>
        <taxon>Eukaryota</taxon>
        <taxon>Fungi</taxon>
        <taxon>Dikarya</taxon>
        <taxon>Ascomycota</taxon>
        <taxon>Pezizomycotina</taxon>
        <taxon>Dothideomycetes</taxon>
        <taxon>Pleosporomycetidae</taxon>
        <taxon>Pleosporales</taxon>
        <taxon>Dothidotthiaceae</taxon>
        <taxon>Dothidotthia</taxon>
    </lineage>
</organism>
<keyword evidence="1" id="KW-0812">Transmembrane</keyword>
<keyword evidence="1" id="KW-0472">Membrane</keyword>
<dbReference type="AlphaFoldDB" id="A0A6A6ANN4"/>
<gene>
    <name evidence="2" type="ORF">P153DRAFT_184260</name>
</gene>